<feature type="region of interest" description="Disordered" evidence="5">
    <location>
        <begin position="835"/>
        <end position="858"/>
    </location>
</feature>
<dbReference type="PANTHER" id="PTHR46253">
    <property type="entry name" value="TGF-BETA-ACTIVATED KINASE 1 AND MAP3K7-BINDING PROTEIN TAB"/>
    <property type="match status" value="1"/>
</dbReference>
<dbReference type="InterPro" id="IPR036443">
    <property type="entry name" value="Znf_RanBP2_sf"/>
</dbReference>
<feature type="compositionally biased region" description="Low complexity" evidence="5">
    <location>
        <begin position="433"/>
        <end position="465"/>
    </location>
</feature>
<keyword evidence="4" id="KW-0175">Coiled coil</keyword>
<evidence type="ECO:0000313" key="9">
    <source>
        <dbReference type="Proteomes" id="UP000269221"/>
    </source>
</evidence>
<dbReference type="AlphaFoldDB" id="A0A3M0KI93"/>
<dbReference type="InterPro" id="IPR001876">
    <property type="entry name" value="Znf_RanBP2"/>
</dbReference>
<keyword evidence="6" id="KW-0732">Signal</keyword>
<dbReference type="GO" id="GO:0008270">
    <property type="term" value="F:zinc ion binding"/>
    <property type="evidence" value="ECO:0007669"/>
    <property type="project" value="UniProtKB-KW"/>
</dbReference>
<dbReference type="Gene3D" id="1.10.8.10">
    <property type="entry name" value="DNA helicase RuvA subunit, C-terminal domain"/>
    <property type="match status" value="1"/>
</dbReference>
<evidence type="ECO:0000256" key="1">
    <source>
        <dbReference type="ARBA" id="ARBA00022723"/>
    </source>
</evidence>
<sequence>MVVFLCKALVTRLVDAGRAVDVVYLDFSEAFDTVSHSTLLDKLAARGLDRSTLCWVRNWLDGRAQSMVVNSAASSGGQAPVVSLRGLCWGQFWSVFLLMTWMSNFADDTQLGVCVGLLEGRRALQRDLEQLDGWAESNRMKFNKSKCRVLHFGHNNPLQCYSLGTVWLDSAQEERDLGALVTAAEHEPAACPGGQEGQWHPGLYQEWCGHRSRKVIIPLYSALNNNNLDACCAVLSQESTKYLYGEGDLSFSDDSGIPGLRNHMTSLNLDLQSQNVYHHGREGSRMNGSRTLAHSVSDGHLQTSQSNNELFQQEPQTAPAQVPQGFNVFGMANTVSASNPGQHLGFHLGSKGVSNLSQQTPRFNPIMVTLAPNIQPGRNTPTSLHIHGVPPPVLNSPQGNSIYIRPYITAPSGTARQTQQQPGWASQFNPMHPQQVYQPSQPSPWTTIPTSSTTPHTSSQHSTQPNQQGHQTSHVYMPISSPTTPQAPMIHSSGSSQPSVHSQYNIQNISTGPRKNQIEIKLEPPQRNSSSKLRSTGPRTSTVPSSLNSQTLSRSQPTVYISASPPNTDEVITRGQPKVYISANAATGDDQLVRNQPTLFISTNPGVSTTARNMSGQVSMGPAFIHHHPPKSRAVGNSTTATSPRVVVTQPNTKYTFKITVSPNKPPAVSPGVVSPTFEPTNLLNLPDHYVEPEGIQHLTDPVLAHVDRISDARKLSMGSDDAAYTQALLVHQKARMERLQRELEVQKKKLDKLKSEVNEMENNLTRRRLKRSNSVSQIPSLEEMQQLRSCNRQLQIDIDCLTKEIDLFQARGPHFNPSAIHNFYDNIGFLGPVPPKPKDQRSIVKTPKTVPDTDEDEGAQWSCTACTTFLNHPALNRCEQCEMPRHF</sequence>
<dbReference type="GO" id="GO:0043123">
    <property type="term" value="P:positive regulation of canonical NF-kappaB signal transduction"/>
    <property type="evidence" value="ECO:0007669"/>
    <property type="project" value="TreeGrafter"/>
</dbReference>
<keyword evidence="3" id="KW-0862">Zinc</keyword>
<gene>
    <name evidence="8" type="ORF">DUI87_10318</name>
</gene>
<name>A0A3M0KI93_HIRRU</name>
<evidence type="ECO:0000313" key="8">
    <source>
        <dbReference type="EMBL" id="RMC12793.1"/>
    </source>
</evidence>
<dbReference type="STRING" id="333673.A0A3M0KI93"/>
<keyword evidence="2" id="KW-0863">Zinc-finger</keyword>
<proteinExistence type="predicted"/>
<accession>A0A3M0KI93</accession>
<evidence type="ECO:0000256" key="4">
    <source>
        <dbReference type="SAM" id="Coils"/>
    </source>
</evidence>
<keyword evidence="9" id="KW-1185">Reference proteome</keyword>
<feature type="chain" id="PRO_5018073447" description="RanBP2-type domain-containing protein" evidence="6">
    <location>
        <begin position="17"/>
        <end position="888"/>
    </location>
</feature>
<dbReference type="EMBL" id="QRBI01000106">
    <property type="protein sequence ID" value="RMC12793.1"/>
    <property type="molecule type" value="Genomic_DNA"/>
</dbReference>
<reference evidence="8 9" key="1">
    <citation type="submission" date="2018-07" db="EMBL/GenBank/DDBJ databases">
        <title>A high quality draft genome assembly of the barn swallow (H. rustica rustica).</title>
        <authorList>
            <person name="Formenti G."/>
            <person name="Chiara M."/>
            <person name="Poveda L."/>
            <person name="Francoijs K.-J."/>
            <person name="Bonisoli-Alquati A."/>
            <person name="Canova L."/>
            <person name="Gianfranceschi L."/>
            <person name="Horner D.S."/>
            <person name="Saino N."/>
        </authorList>
    </citation>
    <scope>NUCLEOTIDE SEQUENCE [LARGE SCALE GENOMIC DNA]</scope>
    <source>
        <strain evidence="8">Chelidonia</strain>
        <tissue evidence="8">Blood</tissue>
    </source>
</reference>
<organism evidence="8 9">
    <name type="scientific">Hirundo rustica rustica</name>
    <dbReference type="NCBI Taxonomy" id="333673"/>
    <lineage>
        <taxon>Eukaryota</taxon>
        <taxon>Metazoa</taxon>
        <taxon>Chordata</taxon>
        <taxon>Craniata</taxon>
        <taxon>Vertebrata</taxon>
        <taxon>Euteleostomi</taxon>
        <taxon>Archelosauria</taxon>
        <taxon>Archosauria</taxon>
        <taxon>Dinosauria</taxon>
        <taxon>Saurischia</taxon>
        <taxon>Theropoda</taxon>
        <taxon>Coelurosauria</taxon>
        <taxon>Aves</taxon>
        <taxon>Neognathae</taxon>
        <taxon>Neoaves</taxon>
        <taxon>Telluraves</taxon>
        <taxon>Australaves</taxon>
        <taxon>Passeriformes</taxon>
        <taxon>Sylvioidea</taxon>
        <taxon>Hirundinidae</taxon>
        <taxon>Hirundo</taxon>
    </lineage>
</organism>
<evidence type="ECO:0000256" key="3">
    <source>
        <dbReference type="ARBA" id="ARBA00022833"/>
    </source>
</evidence>
<keyword evidence="1" id="KW-0479">Metal-binding</keyword>
<dbReference type="SMART" id="SM00547">
    <property type="entry name" value="ZnF_RBZ"/>
    <property type="match status" value="1"/>
</dbReference>
<protein>
    <recommendedName>
        <fullName evidence="7">RanBP2-type domain-containing protein</fullName>
    </recommendedName>
</protein>
<feature type="coiled-coil region" evidence="4">
    <location>
        <begin position="730"/>
        <end position="812"/>
    </location>
</feature>
<evidence type="ECO:0000256" key="6">
    <source>
        <dbReference type="SAM" id="SignalP"/>
    </source>
</evidence>
<feature type="compositionally biased region" description="Polar residues" evidence="5">
    <location>
        <begin position="413"/>
        <end position="429"/>
    </location>
</feature>
<evidence type="ECO:0000256" key="5">
    <source>
        <dbReference type="SAM" id="MobiDB-lite"/>
    </source>
</evidence>
<feature type="region of interest" description="Disordered" evidence="5">
    <location>
        <begin position="413"/>
        <end position="571"/>
    </location>
</feature>
<feature type="compositionally biased region" description="Low complexity" evidence="5">
    <location>
        <begin position="491"/>
        <end position="503"/>
    </location>
</feature>
<dbReference type="GO" id="GO:0070530">
    <property type="term" value="F:K63-linked polyubiquitin modification-dependent protein binding"/>
    <property type="evidence" value="ECO:0007669"/>
    <property type="project" value="TreeGrafter"/>
</dbReference>
<dbReference type="PANTHER" id="PTHR46253:SF2">
    <property type="entry name" value="TGF-BETA-ACTIVATED KINASE 1 AND MAP3K7-BINDING PROTEIN 2"/>
    <property type="match status" value="1"/>
</dbReference>
<feature type="domain" description="RanBP2-type" evidence="7">
    <location>
        <begin position="860"/>
        <end position="885"/>
    </location>
</feature>
<feature type="compositionally biased region" description="Polar residues" evidence="5">
    <location>
        <begin position="504"/>
        <end position="514"/>
    </location>
</feature>
<feature type="compositionally biased region" description="Polar residues" evidence="5">
    <location>
        <begin position="526"/>
        <end position="567"/>
    </location>
</feature>
<comment type="caution">
    <text evidence="8">The sequence shown here is derived from an EMBL/GenBank/DDBJ whole genome shotgun (WGS) entry which is preliminary data.</text>
</comment>
<dbReference type="SUPFAM" id="SSF90209">
    <property type="entry name" value="Ran binding protein zinc finger-like"/>
    <property type="match status" value="1"/>
</dbReference>
<dbReference type="OrthoDB" id="6288762at2759"/>
<feature type="compositionally biased region" description="Polar residues" evidence="5">
    <location>
        <begin position="466"/>
        <end position="486"/>
    </location>
</feature>
<dbReference type="Proteomes" id="UP000269221">
    <property type="component" value="Unassembled WGS sequence"/>
</dbReference>
<feature type="signal peptide" evidence="6">
    <location>
        <begin position="1"/>
        <end position="16"/>
    </location>
</feature>
<evidence type="ECO:0000259" key="7">
    <source>
        <dbReference type="SMART" id="SM00547"/>
    </source>
</evidence>
<evidence type="ECO:0000256" key="2">
    <source>
        <dbReference type="ARBA" id="ARBA00022771"/>
    </source>
</evidence>